<dbReference type="Gene3D" id="2.30.280.10">
    <property type="entry name" value="SRA-YDG"/>
    <property type="match status" value="1"/>
</dbReference>
<accession>A0AAE0HNW4</accession>
<organism evidence="5 6">
    <name type="scientific">Chaetomium fimeti</name>
    <dbReference type="NCBI Taxonomy" id="1854472"/>
    <lineage>
        <taxon>Eukaryota</taxon>
        <taxon>Fungi</taxon>
        <taxon>Dikarya</taxon>
        <taxon>Ascomycota</taxon>
        <taxon>Pezizomycotina</taxon>
        <taxon>Sordariomycetes</taxon>
        <taxon>Sordariomycetidae</taxon>
        <taxon>Sordariales</taxon>
        <taxon>Chaetomiaceae</taxon>
        <taxon>Chaetomium</taxon>
    </lineage>
</organism>
<evidence type="ECO:0000259" key="4">
    <source>
        <dbReference type="PROSITE" id="PS51015"/>
    </source>
</evidence>
<dbReference type="InterPro" id="IPR036987">
    <property type="entry name" value="SRA-YDG_sf"/>
</dbReference>
<evidence type="ECO:0000256" key="2">
    <source>
        <dbReference type="PROSITE-ProRule" id="PRU00358"/>
    </source>
</evidence>
<dbReference type="Pfam" id="PF02182">
    <property type="entry name" value="SAD_SRA"/>
    <property type="match status" value="1"/>
</dbReference>
<dbReference type="PROSITE" id="PS51015">
    <property type="entry name" value="YDG"/>
    <property type="match status" value="1"/>
</dbReference>
<dbReference type="SUPFAM" id="SSF88697">
    <property type="entry name" value="PUA domain-like"/>
    <property type="match status" value="1"/>
</dbReference>
<dbReference type="GO" id="GO:0005634">
    <property type="term" value="C:nucleus"/>
    <property type="evidence" value="ECO:0007669"/>
    <property type="project" value="UniProtKB-SubCell"/>
</dbReference>
<feature type="compositionally biased region" description="Low complexity" evidence="3">
    <location>
        <begin position="29"/>
        <end position="40"/>
    </location>
</feature>
<feature type="region of interest" description="Disordered" evidence="3">
    <location>
        <begin position="185"/>
        <end position="231"/>
    </location>
</feature>
<feature type="compositionally biased region" description="Polar residues" evidence="3">
    <location>
        <begin position="187"/>
        <end position="196"/>
    </location>
</feature>
<feature type="domain" description="YDG" evidence="4">
    <location>
        <begin position="293"/>
        <end position="436"/>
    </location>
</feature>
<comment type="caution">
    <text evidence="5">The sequence shown here is derived from an EMBL/GenBank/DDBJ whole genome shotgun (WGS) entry which is preliminary data.</text>
</comment>
<feature type="compositionally biased region" description="Acidic residues" evidence="3">
    <location>
        <begin position="206"/>
        <end position="219"/>
    </location>
</feature>
<dbReference type="InterPro" id="IPR045134">
    <property type="entry name" value="UHRF1/2-like"/>
</dbReference>
<dbReference type="SMART" id="SM00466">
    <property type="entry name" value="SRA"/>
    <property type="match status" value="1"/>
</dbReference>
<dbReference type="GO" id="GO:0016567">
    <property type="term" value="P:protein ubiquitination"/>
    <property type="evidence" value="ECO:0007669"/>
    <property type="project" value="TreeGrafter"/>
</dbReference>
<dbReference type="InterPro" id="IPR003105">
    <property type="entry name" value="SRA_YDG"/>
</dbReference>
<keyword evidence="1 2" id="KW-0539">Nucleus</keyword>
<proteinExistence type="predicted"/>
<reference evidence="5" key="2">
    <citation type="submission" date="2023-06" db="EMBL/GenBank/DDBJ databases">
        <authorList>
            <consortium name="Lawrence Berkeley National Laboratory"/>
            <person name="Haridas S."/>
            <person name="Hensen N."/>
            <person name="Bonometti L."/>
            <person name="Westerberg I."/>
            <person name="Brannstrom I.O."/>
            <person name="Guillou S."/>
            <person name="Cros-Aarteil S."/>
            <person name="Calhoun S."/>
            <person name="Kuo A."/>
            <person name="Mondo S."/>
            <person name="Pangilinan J."/>
            <person name="Riley R."/>
            <person name="Labutti K."/>
            <person name="Andreopoulos B."/>
            <person name="Lipzen A."/>
            <person name="Chen C."/>
            <person name="Yanf M."/>
            <person name="Daum C."/>
            <person name="Ng V."/>
            <person name="Clum A."/>
            <person name="Steindorff A."/>
            <person name="Ohm R."/>
            <person name="Martin F."/>
            <person name="Silar P."/>
            <person name="Natvig D."/>
            <person name="Lalanne C."/>
            <person name="Gautier V."/>
            <person name="Ament-Velasquez S.L."/>
            <person name="Kruys A."/>
            <person name="Hutchinson M.I."/>
            <person name="Powell A.J."/>
            <person name="Barry K."/>
            <person name="Miller A.N."/>
            <person name="Grigoriev I.V."/>
            <person name="Debuchy R."/>
            <person name="Gladieux P."/>
            <person name="Thoren M.H."/>
            <person name="Johannesson H."/>
        </authorList>
    </citation>
    <scope>NUCLEOTIDE SEQUENCE</scope>
    <source>
        <strain evidence="5">CBS 168.71</strain>
    </source>
</reference>
<feature type="compositionally biased region" description="Polar residues" evidence="3">
    <location>
        <begin position="1"/>
        <end position="11"/>
    </location>
</feature>
<sequence length="467" mass="49470">MRNISSGSGVPTNAGRSGLGGAGSGGAALGAAPARLAPSGNPLPVRARPPGSVAARAATTAPITGAPTTSAAAPNPRRPEFPPWTDPLERGWTEIMGFITKLKRHARGGIADEEIARLQGHVCSFLWHLEFGLGDVSPTLKGYPNRVDDALRALTKEEHSNYMPSSVSRWAAAIYAKFERDNWVVGNPTTSTNNANDGAEPKSDDDTSSADGTEEEDNDNAAPAQAQAPAPTPAPIIAAAASTSPALRLPPPSHPIWGTAGVMHGVCLKLRPNGRSYILDPRYAQQKRDAAVFGHNGLTPGAWWPLQIAAYFHGAHGSHIKGIFGTAHDGAYSIVVSGAAAAYHGHNRDRDGGTTLYYSADSPERNDVAAPSAETRALLRSQATRSPVRVLRSAGRHNRAWAPAVGIRYDGLYVVAGRAMTPNGRGGHFWKFELRRVAGQLLDLDQIRASVPTRSQRIAEGRVRDGY</sequence>
<evidence type="ECO:0000313" key="5">
    <source>
        <dbReference type="EMBL" id="KAK3299652.1"/>
    </source>
</evidence>
<evidence type="ECO:0000256" key="1">
    <source>
        <dbReference type="ARBA" id="ARBA00023242"/>
    </source>
</evidence>
<dbReference type="Proteomes" id="UP001278766">
    <property type="component" value="Unassembled WGS sequence"/>
</dbReference>
<evidence type="ECO:0000256" key="3">
    <source>
        <dbReference type="SAM" id="MobiDB-lite"/>
    </source>
</evidence>
<dbReference type="PANTHER" id="PTHR14140">
    <property type="entry name" value="E3 UBIQUITIN-PROTEIN LIGASE UHRF-RELATED"/>
    <property type="match status" value="1"/>
</dbReference>
<dbReference type="RefSeq" id="XP_062663166.1">
    <property type="nucleotide sequence ID" value="XM_062806457.1"/>
</dbReference>
<dbReference type="AlphaFoldDB" id="A0AAE0HNW4"/>
<dbReference type="GO" id="GO:0061630">
    <property type="term" value="F:ubiquitin protein ligase activity"/>
    <property type="evidence" value="ECO:0007669"/>
    <property type="project" value="TreeGrafter"/>
</dbReference>
<keyword evidence="6" id="KW-1185">Reference proteome</keyword>
<feature type="compositionally biased region" description="Gly residues" evidence="3">
    <location>
        <begin position="17"/>
        <end position="28"/>
    </location>
</feature>
<protein>
    <submittedName>
        <fullName evidence="5">PUA-like domain-containing protein</fullName>
    </submittedName>
</protein>
<name>A0AAE0HNW4_9PEZI</name>
<evidence type="ECO:0000313" key="6">
    <source>
        <dbReference type="Proteomes" id="UP001278766"/>
    </source>
</evidence>
<dbReference type="InterPro" id="IPR015947">
    <property type="entry name" value="PUA-like_sf"/>
</dbReference>
<gene>
    <name evidence="5" type="ORF">B0H64DRAFT_440011</name>
</gene>
<feature type="region of interest" description="Disordered" evidence="3">
    <location>
        <begin position="1"/>
        <end position="86"/>
    </location>
</feature>
<dbReference type="GO" id="GO:0044027">
    <property type="term" value="P:negative regulation of gene expression via chromosomal CpG island methylation"/>
    <property type="evidence" value="ECO:0007669"/>
    <property type="project" value="TreeGrafter"/>
</dbReference>
<reference evidence="5" key="1">
    <citation type="journal article" date="2023" name="Mol. Phylogenet. Evol.">
        <title>Genome-scale phylogeny and comparative genomics of the fungal order Sordariales.</title>
        <authorList>
            <person name="Hensen N."/>
            <person name="Bonometti L."/>
            <person name="Westerberg I."/>
            <person name="Brannstrom I.O."/>
            <person name="Guillou S."/>
            <person name="Cros-Aarteil S."/>
            <person name="Calhoun S."/>
            <person name="Haridas S."/>
            <person name="Kuo A."/>
            <person name="Mondo S."/>
            <person name="Pangilinan J."/>
            <person name="Riley R."/>
            <person name="LaButti K."/>
            <person name="Andreopoulos B."/>
            <person name="Lipzen A."/>
            <person name="Chen C."/>
            <person name="Yan M."/>
            <person name="Daum C."/>
            <person name="Ng V."/>
            <person name="Clum A."/>
            <person name="Steindorff A."/>
            <person name="Ohm R.A."/>
            <person name="Martin F."/>
            <person name="Silar P."/>
            <person name="Natvig D.O."/>
            <person name="Lalanne C."/>
            <person name="Gautier V."/>
            <person name="Ament-Velasquez S.L."/>
            <person name="Kruys A."/>
            <person name="Hutchinson M.I."/>
            <person name="Powell A.J."/>
            <person name="Barry K."/>
            <person name="Miller A.N."/>
            <person name="Grigoriev I.V."/>
            <person name="Debuchy R."/>
            <person name="Gladieux P."/>
            <person name="Hiltunen Thoren M."/>
            <person name="Johannesson H."/>
        </authorList>
    </citation>
    <scope>NUCLEOTIDE SEQUENCE</scope>
    <source>
        <strain evidence="5">CBS 168.71</strain>
    </source>
</reference>
<dbReference type="GeneID" id="87843405"/>
<feature type="compositionally biased region" description="Low complexity" evidence="3">
    <location>
        <begin position="221"/>
        <end position="231"/>
    </location>
</feature>
<comment type="subcellular location">
    <subcellularLocation>
        <location evidence="2">Nucleus</location>
    </subcellularLocation>
</comment>
<dbReference type="PANTHER" id="PTHR14140:SF27">
    <property type="entry name" value="OS04G0289800 PROTEIN"/>
    <property type="match status" value="1"/>
</dbReference>
<dbReference type="EMBL" id="JAUEPN010000002">
    <property type="protein sequence ID" value="KAK3299652.1"/>
    <property type="molecule type" value="Genomic_DNA"/>
</dbReference>
<feature type="compositionally biased region" description="Low complexity" evidence="3">
    <location>
        <begin position="54"/>
        <end position="75"/>
    </location>
</feature>